<evidence type="ECO:0000256" key="1">
    <source>
        <dbReference type="SAM" id="MobiDB-lite"/>
    </source>
</evidence>
<protein>
    <recommendedName>
        <fullName evidence="5">DUF2304 domain-containing protein</fullName>
    </recommendedName>
</protein>
<evidence type="ECO:0000313" key="4">
    <source>
        <dbReference type="Proteomes" id="UP000199051"/>
    </source>
</evidence>
<keyword evidence="4" id="KW-1185">Reference proteome</keyword>
<dbReference type="Pfam" id="PF10066">
    <property type="entry name" value="DUF2304"/>
    <property type="match status" value="1"/>
</dbReference>
<evidence type="ECO:0000256" key="2">
    <source>
        <dbReference type="SAM" id="Phobius"/>
    </source>
</evidence>
<keyword evidence="2" id="KW-0472">Membrane</keyword>
<dbReference type="InterPro" id="IPR019277">
    <property type="entry name" value="DUF2304"/>
</dbReference>
<proteinExistence type="predicted"/>
<dbReference type="STRING" id="155974.SAMN04487818_11621"/>
<accession>A0A1H9XKR3</accession>
<keyword evidence="2" id="KW-0812">Transmembrane</keyword>
<dbReference type="EMBL" id="FOGI01000016">
    <property type="protein sequence ID" value="SES46417.1"/>
    <property type="molecule type" value="Genomic_DNA"/>
</dbReference>
<organism evidence="3 4">
    <name type="scientific">Actinokineospora terrae</name>
    <dbReference type="NCBI Taxonomy" id="155974"/>
    <lineage>
        <taxon>Bacteria</taxon>
        <taxon>Bacillati</taxon>
        <taxon>Actinomycetota</taxon>
        <taxon>Actinomycetes</taxon>
        <taxon>Pseudonocardiales</taxon>
        <taxon>Pseudonocardiaceae</taxon>
        <taxon>Actinokineospora</taxon>
    </lineage>
</organism>
<gene>
    <name evidence="3" type="ORF">SAMN04487818_11621</name>
</gene>
<feature type="transmembrane region" description="Helical" evidence="2">
    <location>
        <begin position="65"/>
        <end position="84"/>
    </location>
</feature>
<dbReference type="AlphaFoldDB" id="A0A1H9XKR3"/>
<feature type="transmembrane region" description="Helical" evidence="2">
    <location>
        <begin position="6"/>
        <end position="23"/>
    </location>
</feature>
<reference evidence="4" key="1">
    <citation type="submission" date="2016-10" db="EMBL/GenBank/DDBJ databases">
        <authorList>
            <person name="Varghese N."/>
            <person name="Submissions S."/>
        </authorList>
    </citation>
    <scope>NUCLEOTIDE SEQUENCE [LARGE SCALE GENOMIC DNA]</scope>
    <source>
        <strain evidence="4">DSM 44260</strain>
    </source>
</reference>
<keyword evidence="2" id="KW-1133">Transmembrane helix</keyword>
<sequence>MAGWRLLSVVVACLVLLFVVELMRRRKLREKYAGMWLLVSVGVLVFGIFPDFAQDLADLVGVQTASNFTFLLSGIVLAAVSLHLSSEVGHLEEETRTAVEEIALLRCELERTRAELDARIAQLESGAPAQAGDPSGTPSRNGSHATTSARS</sequence>
<feature type="transmembrane region" description="Helical" evidence="2">
    <location>
        <begin position="35"/>
        <end position="53"/>
    </location>
</feature>
<name>A0A1H9XKR3_9PSEU</name>
<dbReference type="RefSeq" id="WP_092785990.1">
    <property type="nucleotide sequence ID" value="NZ_FOGI01000016.1"/>
</dbReference>
<evidence type="ECO:0000313" key="3">
    <source>
        <dbReference type="EMBL" id="SES46417.1"/>
    </source>
</evidence>
<feature type="region of interest" description="Disordered" evidence="1">
    <location>
        <begin position="125"/>
        <end position="151"/>
    </location>
</feature>
<evidence type="ECO:0008006" key="5">
    <source>
        <dbReference type="Google" id="ProtNLM"/>
    </source>
</evidence>
<feature type="compositionally biased region" description="Polar residues" evidence="1">
    <location>
        <begin position="136"/>
        <end position="151"/>
    </location>
</feature>
<dbReference type="Proteomes" id="UP000199051">
    <property type="component" value="Unassembled WGS sequence"/>
</dbReference>